<evidence type="ECO:0000313" key="2">
    <source>
        <dbReference type="Proteomes" id="UP000310065"/>
    </source>
</evidence>
<dbReference type="AlphaFoldDB" id="A0A4P9J6V8"/>
<protein>
    <recommendedName>
        <fullName evidence="3">LRAT domain-containing protein</fullName>
    </recommendedName>
</protein>
<name>A0A4P9J6V8_9GAMM</name>
<evidence type="ECO:0000313" key="1">
    <source>
        <dbReference type="EMBL" id="QCU76368.1"/>
    </source>
</evidence>
<organism evidence="1 2">
    <name type="scientific">Pseudoalteromonas distincta</name>
    <dbReference type="NCBI Taxonomy" id="77608"/>
    <lineage>
        <taxon>Bacteria</taxon>
        <taxon>Pseudomonadati</taxon>
        <taxon>Pseudomonadota</taxon>
        <taxon>Gammaproteobacteria</taxon>
        <taxon>Alteromonadales</taxon>
        <taxon>Pseudoalteromonadaceae</taxon>
        <taxon>Pseudoalteromonas</taxon>
    </lineage>
</organism>
<proteinExistence type="predicted"/>
<evidence type="ECO:0008006" key="3">
    <source>
        <dbReference type="Google" id="ProtNLM"/>
    </source>
</evidence>
<dbReference type="SUPFAM" id="SSF54001">
    <property type="entry name" value="Cysteine proteinases"/>
    <property type="match status" value="1"/>
</dbReference>
<dbReference type="EMBL" id="CP040559">
    <property type="protein sequence ID" value="QCU76368.1"/>
    <property type="molecule type" value="Genomic_DNA"/>
</dbReference>
<sequence>MNYFRFAAFPALEWYRTRSITDISEPAFGSILYCYLYGGVCEHSGIYVRNNEIVHLNGDGLVEKVNSKKFRKRLEGKNLATHIYISCKGLTAVGSQKAGEKALKLIGKEYNYSVTNFNCHAFTALCFDEDIKSKSNTSWDNRFKHTGLLHLPHYLLPTFMATTCYKIYDNCANKYDHIAKTCLAADNWRIWDTK</sequence>
<dbReference type="Gene3D" id="3.90.1720.10">
    <property type="entry name" value="endopeptidase domain like (from Nostoc punctiforme)"/>
    <property type="match status" value="1"/>
</dbReference>
<accession>A0A4P9J6V8</accession>
<dbReference type="Proteomes" id="UP000310065">
    <property type="component" value="Chromosome S1"/>
</dbReference>
<dbReference type="RefSeq" id="WP_138490195.1">
    <property type="nucleotide sequence ID" value="NZ_CP040559.1"/>
</dbReference>
<reference evidence="1 2" key="1">
    <citation type="submission" date="2019-05" db="EMBL/GenBank/DDBJ databases">
        <title>Complete genome sequence of Pseudoalteromonas sp. 16-SW-7(T) isolated from the Okhotsk Sea, Russia.</title>
        <authorList>
            <person name="Nguyen T.H."/>
            <person name="Nedashkovskaya O.I."/>
            <person name="Kim S.-G."/>
        </authorList>
    </citation>
    <scope>NUCLEOTIDE SEQUENCE [LARGE SCALE GENOMIC DNA]</scope>
    <source>
        <strain evidence="1 2">16-SW-7</strain>
    </source>
</reference>
<dbReference type="GeneID" id="88777571"/>
<gene>
    <name evidence="1" type="ORF">FFU37_18030</name>
</gene>
<dbReference type="KEGG" id="pdv:FFU37_18030"/>
<dbReference type="InterPro" id="IPR038765">
    <property type="entry name" value="Papain-like_cys_pep_sf"/>
</dbReference>